<evidence type="ECO:0000256" key="1">
    <source>
        <dbReference type="SAM" id="MobiDB-lite"/>
    </source>
</evidence>
<gene>
    <name evidence="2" type="primary">Dsec\GM25067</name>
    <name evidence="2" type="ORF">Dsec_GM25067</name>
</gene>
<name>B4HJZ5_DROSE</name>
<organism evidence="3">
    <name type="scientific">Drosophila sechellia</name>
    <name type="common">Fruit fly</name>
    <dbReference type="NCBI Taxonomy" id="7238"/>
    <lineage>
        <taxon>Eukaryota</taxon>
        <taxon>Metazoa</taxon>
        <taxon>Ecdysozoa</taxon>
        <taxon>Arthropoda</taxon>
        <taxon>Hexapoda</taxon>
        <taxon>Insecta</taxon>
        <taxon>Pterygota</taxon>
        <taxon>Neoptera</taxon>
        <taxon>Endopterygota</taxon>
        <taxon>Diptera</taxon>
        <taxon>Brachycera</taxon>
        <taxon>Muscomorpha</taxon>
        <taxon>Ephydroidea</taxon>
        <taxon>Drosophilidae</taxon>
        <taxon>Drosophila</taxon>
        <taxon>Sophophora</taxon>
    </lineage>
</organism>
<dbReference type="Proteomes" id="UP000001292">
    <property type="component" value="Unassembled WGS sequence"/>
</dbReference>
<proteinExistence type="predicted"/>
<dbReference type="EMBL" id="CH480815">
    <property type="protein sequence ID" value="EDW40731.1"/>
    <property type="molecule type" value="Genomic_DNA"/>
</dbReference>
<evidence type="ECO:0000313" key="2">
    <source>
        <dbReference type="EMBL" id="EDW40731.1"/>
    </source>
</evidence>
<feature type="region of interest" description="Disordered" evidence="1">
    <location>
        <begin position="58"/>
        <end position="77"/>
    </location>
</feature>
<dbReference type="HOGENOM" id="CLU_1983900_0_0_1"/>
<protein>
    <submittedName>
        <fullName evidence="2">GM25067</fullName>
    </submittedName>
</protein>
<dbReference type="STRING" id="7238.B4HJZ5"/>
<evidence type="ECO:0000313" key="3">
    <source>
        <dbReference type="Proteomes" id="UP000001292"/>
    </source>
</evidence>
<sequence>MVYVFLSVAGNYVSLPGAGTGPTEQPTILLINGIASDLQLEDKQSKAAALKLALDNNNSEASATAQPHQVPTTPGGSHLLDFESHLIESIADQASGVGIRELTPFEQNCSRVHPRRAPMTRTQSSR</sequence>
<reference evidence="2 3" key="1">
    <citation type="journal article" date="2007" name="Nature">
        <title>Evolution of genes and genomes on the Drosophila phylogeny.</title>
        <authorList>
            <consortium name="Drosophila 12 Genomes Consortium"/>
            <person name="Clark A.G."/>
            <person name="Eisen M.B."/>
            <person name="Smith D.R."/>
            <person name="Bergman C.M."/>
            <person name="Oliver B."/>
            <person name="Markow T.A."/>
            <person name="Kaufman T.C."/>
            <person name="Kellis M."/>
            <person name="Gelbart W."/>
            <person name="Iyer V.N."/>
            <person name="Pollard D.A."/>
            <person name="Sackton T.B."/>
            <person name="Larracuente A.M."/>
            <person name="Singh N.D."/>
            <person name="Abad J.P."/>
            <person name="Abt D.N."/>
            <person name="Adryan B."/>
            <person name="Aguade M."/>
            <person name="Akashi H."/>
            <person name="Anderson W.W."/>
            <person name="Aquadro C.F."/>
            <person name="Ardell D.H."/>
            <person name="Arguello R."/>
            <person name="Artieri C.G."/>
            <person name="Barbash D.A."/>
            <person name="Barker D."/>
            <person name="Barsanti P."/>
            <person name="Batterham P."/>
            <person name="Batzoglou S."/>
            <person name="Begun D."/>
            <person name="Bhutkar A."/>
            <person name="Blanco E."/>
            <person name="Bosak S.A."/>
            <person name="Bradley R.K."/>
            <person name="Brand A.D."/>
            <person name="Brent M.R."/>
            <person name="Brooks A.N."/>
            <person name="Brown R.H."/>
            <person name="Butlin R.K."/>
            <person name="Caggese C."/>
            <person name="Calvi B.R."/>
            <person name="Bernardo de Carvalho A."/>
            <person name="Caspi A."/>
            <person name="Castrezana S."/>
            <person name="Celniker S.E."/>
            <person name="Chang J.L."/>
            <person name="Chapple C."/>
            <person name="Chatterji S."/>
            <person name="Chinwalla A."/>
            <person name="Civetta A."/>
            <person name="Clifton S.W."/>
            <person name="Comeron J.M."/>
            <person name="Costello J.C."/>
            <person name="Coyne J.A."/>
            <person name="Daub J."/>
            <person name="David R.G."/>
            <person name="Delcher A.L."/>
            <person name="Delehaunty K."/>
            <person name="Do C.B."/>
            <person name="Ebling H."/>
            <person name="Edwards K."/>
            <person name="Eickbush T."/>
            <person name="Evans J.D."/>
            <person name="Filipski A."/>
            <person name="Findeiss S."/>
            <person name="Freyhult E."/>
            <person name="Fulton L."/>
            <person name="Fulton R."/>
            <person name="Garcia A.C."/>
            <person name="Gardiner A."/>
            <person name="Garfield D.A."/>
            <person name="Garvin B.E."/>
            <person name="Gibson G."/>
            <person name="Gilbert D."/>
            <person name="Gnerre S."/>
            <person name="Godfrey J."/>
            <person name="Good R."/>
            <person name="Gotea V."/>
            <person name="Gravely B."/>
            <person name="Greenberg A.J."/>
            <person name="Griffiths-Jones S."/>
            <person name="Gross S."/>
            <person name="Guigo R."/>
            <person name="Gustafson E.A."/>
            <person name="Haerty W."/>
            <person name="Hahn M.W."/>
            <person name="Halligan D.L."/>
            <person name="Halpern A.L."/>
            <person name="Halter G.M."/>
            <person name="Han M.V."/>
            <person name="Heger A."/>
            <person name="Hillier L."/>
            <person name="Hinrichs A.S."/>
            <person name="Holmes I."/>
            <person name="Hoskins R.A."/>
            <person name="Hubisz M.J."/>
            <person name="Hultmark D."/>
            <person name="Huntley M.A."/>
            <person name="Jaffe D.B."/>
            <person name="Jagadeeshan S."/>
            <person name="Jeck W.R."/>
            <person name="Johnson J."/>
            <person name="Jones C.D."/>
            <person name="Jordan W.C."/>
            <person name="Karpen G.H."/>
            <person name="Kataoka E."/>
            <person name="Keightley P.D."/>
            <person name="Kheradpour P."/>
            <person name="Kirkness E.F."/>
            <person name="Koerich L.B."/>
            <person name="Kristiansen K."/>
            <person name="Kudrna D."/>
            <person name="Kulathinal R.J."/>
            <person name="Kumar S."/>
            <person name="Kwok R."/>
            <person name="Lander E."/>
            <person name="Langley C.H."/>
            <person name="Lapoint R."/>
            <person name="Lazzaro B.P."/>
            <person name="Lee S.J."/>
            <person name="Levesque L."/>
            <person name="Li R."/>
            <person name="Lin C.F."/>
            <person name="Lin M.F."/>
            <person name="Lindblad-Toh K."/>
            <person name="Llopart A."/>
            <person name="Long M."/>
            <person name="Low L."/>
            <person name="Lozovsky E."/>
            <person name="Lu J."/>
            <person name="Luo M."/>
            <person name="Machado C.A."/>
            <person name="Makalowski W."/>
            <person name="Marzo M."/>
            <person name="Matsuda M."/>
            <person name="Matzkin L."/>
            <person name="McAllister B."/>
            <person name="McBride C.S."/>
            <person name="McKernan B."/>
            <person name="McKernan K."/>
            <person name="Mendez-Lago M."/>
            <person name="Minx P."/>
            <person name="Mollenhauer M.U."/>
            <person name="Montooth K."/>
            <person name="Mount S.M."/>
            <person name="Mu X."/>
            <person name="Myers E."/>
            <person name="Negre B."/>
            <person name="Newfeld S."/>
            <person name="Nielsen R."/>
            <person name="Noor M.A."/>
            <person name="O'Grady P."/>
            <person name="Pachter L."/>
            <person name="Papaceit M."/>
            <person name="Parisi M.J."/>
            <person name="Parisi M."/>
            <person name="Parts L."/>
            <person name="Pedersen J.S."/>
            <person name="Pesole G."/>
            <person name="Phillippy A.M."/>
            <person name="Ponting C.P."/>
            <person name="Pop M."/>
            <person name="Porcelli D."/>
            <person name="Powell J.R."/>
            <person name="Prohaska S."/>
            <person name="Pruitt K."/>
            <person name="Puig M."/>
            <person name="Quesneville H."/>
            <person name="Ram K.R."/>
            <person name="Rand D."/>
            <person name="Rasmussen M.D."/>
            <person name="Reed L.K."/>
            <person name="Reenan R."/>
            <person name="Reily A."/>
            <person name="Remington K.A."/>
            <person name="Rieger T.T."/>
            <person name="Ritchie M.G."/>
            <person name="Robin C."/>
            <person name="Rogers Y.H."/>
            <person name="Rohde C."/>
            <person name="Rozas J."/>
            <person name="Rubenfield M.J."/>
            <person name="Ruiz A."/>
            <person name="Russo S."/>
            <person name="Salzberg S.L."/>
            <person name="Sanchez-Gracia A."/>
            <person name="Saranga D.J."/>
            <person name="Sato H."/>
            <person name="Schaeffer S.W."/>
            <person name="Schatz M.C."/>
            <person name="Schlenke T."/>
            <person name="Schwartz R."/>
            <person name="Segarra C."/>
            <person name="Singh R.S."/>
            <person name="Sirot L."/>
            <person name="Sirota M."/>
            <person name="Sisneros N.B."/>
            <person name="Smith C.D."/>
            <person name="Smith T.F."/>
            <person name="Spieth J."/>
            <person name="Stage D.E."/>
            <person name="Stark A."/>
            <person name="Stephan W."/>
            <person name="Strausberg R.L."/>
            <person name="Strempel S."/>
            <person name="Sturgill D."/>
            <person name="Sutton G."/>
            <person name="Sutton G.G."/>
            <person name="Tao W."/>
            <person name="Teichmann S."/>
            <person name="Tobari Y.N."/>
            <person name="Tomimura Y."/>
            <person name="Tsolas J.M."/>
            <person name="Valente V.L."/>
            <person name="Venter E."/>
            <person name="Venter J.C."/>
            <person name="Vicario S."/>
            <person name="Vieira F.G."/>
            <person name="Vilella A.J."/>
            <person name="Villasante A."/>
            <person name="Walenz B."/>
            <person name="Wang J."/>
            <person name="Wasserman M."/>
            <person name="Watts T."/>
            <person name="Wilson D."/>
            <person name="Wilson R.K."/>
            <person name="Wing R.A."/>
            <person name="Wolfner M.F."/>
            <person name="Wong A."/>
            <person name="Wong G.K."/>
            <person name="Wu C.I."/>
            <person name="Wu G."/>
            <person name="Yamamoto D."/>
            <person name="Yang H.P."/>
            <person name="Yang S.P."/>
            <person name="Yorke J.A."/>
            <person name="Yoshida K."/>
            <person name="Zdobnov E."/>
            <person name="Zhang P."/>
            <person name="Zhang Y."/>
            <person name="Zimin A.V."/>
            <person name="Baldwin J."/>
            <person name="Abdouelleil A."/>
            <person name="Abdulkadir J."/>
            <person name="Abebe A."/>
            <person name="Abera B."/>
            <person name="Abreu J."/>
            <person name="Acer S.C."/>
            <person name="Aftuck L."/>
            <person name="Alexander A."/>
            <person name="An P."/>
            <person name="Anderson E."/>
            <person name="Anderson S."/>
            <person name="Arachi H."/>
            <person name="Azer M."/>
            <person name="Bachantsang P."/>
            <person name="Barry A."/>
            <person name="Bayul T."/>
            <person name="Berlin A."/>
            <person name="Bessette D."/>
            <person name="Bloom T."/>
            <person name="Blye J."/>
            <person name="Boguslavskiy L."/>
            <person name="Bonnet C."/>
            <person name="Boukhgalter B."/>
            <person name="Bourzgui I."/>
            <person name="Brown A."/>
            <person name="Cahill P."/>
            <person name="Channer S."/>
            <person name="Cheshatsang Y."/>
            <person name="Chuda L."/>
            <person name="Citroen M."/>
            <person name="Collymore A."/>
            <person name="Cooke P."/>
            <person name="Costello M."/>
            <person name="D'Aco K."/>
            <person name="Daza R."/>
            <person name="De Haan G."/>
            <person name="DeGray S."/>
            <person name="DeMaso C."/>
            <person name="Dhargay N."/>
            <person name="Dooley K."/>
            <person name="Dooley E."/>
            <person name="Doricent M."/>
            <person name="Dorje P."/>
            <person name="Dorjee K."/>
            <person name="Dupes A."/>
            <person name="Elong R."/>
            <person name="Falk J."/>
            <person name="Farina A."/>
            <person name="Faro S."/>
            <person name="Ferguson D."/>
            <person name="Fisher S."/>
            <person name="Foley C.D."/>
            <person name="Franke A."/>
            <person name="Friedrich D."/>
            <person name="Gadbois L."/>
            <person name="Gearin G."/>
            <person name="Gearin C.R."/>
            <person name="Giannoukos G."/>
            <person name="Goode T."/>
            <person name="Graham J."/>
            <person name="Grandbois E."/>
            <person name="Grewal S."/>
            <person name="Gyaltsen K."/>
            <person name="Hafez N."/>
            <person name="Hagos B."/>
            <person name="Hall J."/>
            <person name="Henson C."/>
            <person name="Hollinger A."/>
            <person name="Honan T."/>
            <person name="Huard M.D."/>
            <person name="Hughes L."/>
            <person name="Hurhula B."/>
            <person name="Husby M.E."/>
            <person name="Kamat A."/>
            <person name="Kanga B."/>
            <person name="Kashin S."/>
            <person name="Khazanovich D."/>
            <person name="Kisner P."/>
            <person name="Lance K."/>
            <person name="Lara M."/>
            <person name="Lee W."/>
            <person name="Lennon N."/>
            <person name="Letendre F."/>
            <person name="LeVine R."/>
            <person name="Lipovsky A."/>
            <person name="Liu X."/>
            <person name="Liu J."/>
            <person name="Liu S."/>
            <person name="Lokyitsang T."/>
            <person name="Lokyitsang Y."/>
            <person name="Lubonja R."/>
            <person name="Lui A."/>
            <person name="MacDonald P."/>
            <person name="Magnisalis V."/>
            <person name="Maru K."/>
            <person name="Matthews C."/>
            <person name="McCusker W."/>
            <person name="McDonough S."/>
            <person name="Mehta T."/>
            <person name="Meldrim J."/>
            <person name="Meneus L."/>
            <person name="Mihai O."/>
            <person name="Mihalev A."/>
            <person name="Mihova T."/>
            <person name="Mittelman R."/>
            <person name="Mlenga V."/>
            <person name="Montmayeur A."/>
            <person name="Mulrain L."/>
            <person name="Navidi A."/>
            <person name="Naylor J."/>
            <person name="Negash T."/>
            <person name="Nguyen T."/>
            <person name="Nguyen N."/>
            <person name="Nicol R."/>
            <person name="Norbu C."/>
            <person name="Norbu N."/>
            <person name="Novod N."/>
            <person name="O'Neill B."/>
            <person name="Osman S."/>
            <person name="Markiewicz E."/>
            <person name="Oyono O.L."/>
            <person name="Patti C."/>
            <person name="Phunkhang P."/>
            <person name="Pierre F."/>
            <person name="Priest M."/>
            <person name="Raghuraman S."/>
            <person name="Rege F."/>
            <person name="Reyes R."/>
            <person name="Rise C."/>
            <person name="Rogov P."/>
            <person name="Ross K."/>
            <person name="Ryan E."/>
            <person name="Settipalli S."/>
            <person name="Shea T."/>
            <person name="Sherpa N."/>
            <person name="Shi L."/>
            <person name="Shih D."/>
            <person name="Sparrow T."/>
            <person name="Spaulding J."/>
            <person name="Stalker J."/>
            <person name="Stange-Thomann N."/>
            <person name="Stavropoulos S."/>
            <person name="Stone C."/>
            <person name="Strader C."/>
            <person name="Tesfaye S."/>
            <person name="Thomson T."/>
            <person name="Thoulutsang Y."/>
            <person name="Thoulutsang D."/>
            <person name="Topham K."/>
            <person name="Topping I."/>
            <person name="Tsamla T."/>
            <person name="Vassiliev H."/>
            <person name="Vo A."/>
            <person name="Wangchuk T."/>
            <person name="Wangdi T."/>
            <person name="Weiand M."/>
            <person name="Wilkinson J."/>
            <person name="Wilson A."/>
            <person name="Yadav S."/>
            <person name="Young G."/>
            <person name="Yu Q."/>
            <person name="Zembek L."/>
            <person name="Zhong D."/>
            <person name="Zimmer A."/>
            <person name="Zwirko Z."/>
            <person name="Jaffe D.B."/>
            <person name="Alvarez P."/>
            <person name="Brockman W."/>
            <person name="Butler J."/>
            <person name="Chin C."/>
            <person name="Gnerre S."/>
            <person name="Grabherr M."/>
            <person name="Kleber M."/>
            <person name="Mauceli E."/>
            <person name="MacCallum I."/>
        </authorList>
    </citation>
    <scope>NUCLEOTIDE SEQUENCE [LARGE SCALE GENOMIC DNA]</scope>
    <source>
        <strain evidence="3">Rob3c / Tucson 14021-0248.25</strain>
    </source>
</reference>
<dbReference type="AlphaFoldDB" id="B4HJZ5"/>
<feature type="compositionally biased region" description="Polar residues" evidence="1">
    <location>
        <begin position="58"/>
        <end position="75"/>
    </location>
</feature>
<accession>B4HJZ5</accession>
<keyword evidence="3" id="KW-1185">Reference proteome</keyword>